<dbReference type="EMBL" id="JAMYWD010000008">
    <property type="protein sequence ID" value="KAJ4962422.1"/>
    <property type="molecule type" value="Genomic_DNA"/>
</dbReference>
<dbReference type="PANTHER" id="PTHR33526">
    <property type="entry name" value="OS07G0123800 PROTEIN"/>
    <property type="match status" value="1"/>
</dbReference>
<protein>
    <submittedName>
        <fullName evidence="1">Uncharacterized protein</fullName>
    </submittedName>
</protein>
<reference evidence="1" key="1">
    <citation type="journal article" date="2023" name="Plant J.">
        <title>The genome of the king protea, Protea cynaroides.</title>
        <authorList>
            <person name="Chang J."/>
            <person name="Duong T.A."/>
            <person name="Schoeman C."/>
            <person name="Ma X."/>
            <person name="Roodt D."/>
            <person name="Barker N."/>
            <person name="Li Z."/>
            <person name="Van de Peer Y."/>
            <person name="Mizrachi E."/>
        </authorList>
    </citation>
    <scope>NUCLEOTIDE SEQUENCE</scope>
    <source>
        <tissue evidence="1">Young leaves</tissue>
    </source>
</reference>
<name>A0A9Q0H9J9_9MAGN</name>
<comment type="caution">
    <text evidence="1">The sequence shown here is derived from an EMBL/GenBank/DDBJ whole genome shotgun (WGS) entry which is preliminary data.</text>
</comment>
<organism evidence="1 2">
    <name type="scientific">Protea cynaroides</name>
    <dbReference type="NCBI Taxonomy" id="273540"/>
    <lineage>
        <taxon>Eukaryota</taxon>
        <taxon>Viridiplantae</taxon>
        <taxon>Streptophyta</taxon>
        <taxon>Embryophyta</taxon>
        <taxon>Tracheophyta</taxon>
        <taxon>Spermatophyta</taxon>
        <taxon>Magnoliopsida</taxon>
        <taxon>Proteales</taxon>
        <taxon>Proteaceae</taxon>
        <taxon>Protea</taxon>
    </lineage>
</organism>
<evidence type="ECO:0000313" key="1">
    <source>
        <dbReference type="EMBL" id="KAJ4962422.1"/>
    </source>
</evidence>
<gene>
    <name evidence="1" type="ORF">NE237_022361</name>
</gene>
<dbReference type="OrthoDB" id="694638at2759"/>
<dbReference type="Proteomes" id="UP001141806">
    <property type="component" value="Unassembled WGS sequence"/>
</dbReference>
<keyword evidence="2" id="KW-1185">Reference proteome</keyword>
<accession>A0A9Q0H9J9</accession>
<dbReference type="AlphaFoldDB" id="A0A9Q0H9J9"/>
<dbReference type="PANTHER" id="PTHR33526:SF4">
    <property type="entry name" value="OS07G0123800 PROTEIN"/>
    <property type="match status" value="1"/>
</dbReference>
<evidence type="ECO:0000313" key="2">
    <source>
        <dbReference type="Proteomes" id="UP001141806"/>
    </source>
</evidence>
<sequence>MSKGKGSKQTRLSRFIRAPVRILCKARDFYIQSLTSCAENIRYTRYNDTMALPTAPTSTLPKSFSVSSSRSLANYDEDFRELLRVASLRTLEDKFGQQSHHSTRSLQGLVHPRRKLRWKRKHKFPWRRI</sequence>
<proteinExistence type="predicted"/>